<keyword evidence="4" id="KW-0450">Lipoyl</keyword>
<dbReference type="SUPFAM" id="SSF51230">
    <property type="entry name" value="Single hybrid motif"/>
    <property type="match status" value="1"/>
</dbReference>
<dbReference type="PANTHER" id="PTHR43178:SF5">
    <property type="entry name" value="LIPOAMIDE ACYLTRANSFERASE COMPONENT OF BRANCHED-CHAIN ALPHA-KETO ACID DEHYDROGENASE COMPLEX, MITOCHONDRIAL"/>
    <property type="match status" value="1"/>
</dbReference>
<evidence type="ECO:0000256" key="3">
    <source>
        <dbReference type="ARBA" id="ARBA00022679"/>
    </source>
</evidence>
<evidence type="ECO:0000256" key="4">
    <source>
        <dbReference type="ARBA" id="ARBA00022823"/>
    </source>
</evidence>
<dbReference type="InterPro" id="IPR000089">
    <property type="entry name" value="Biotin_lipoyl"/>
</dbReference>
<feature type="domain" description="Lipoyl-binding" evidence="7">
    <location>
        <begin position="2"/>
        <end position="77"/>
    </location>
</feature>
<dbReference type="Pfam" id="PF00198">
    <property type="entry name" value="2-oxoacid_dh"/>
    <property type="match status" value="1"/>
</dbReference>
<dbReference type="InterPro" id="IPR036625">
    <property type="entry name" value="E3-bd_dom_sf"/>
</dbReference>
<feature type="domain" description="Peripheral subunit-binding (PSBD)" evidence="8">
    <location>
        <begin position="130"/>
        <end position="167"/>
    </location>
</feature>
<dbReference type="GO" id="GO:0005737">
    <property type="term" value="C:cytoplasm"/>
    <property type="evidence" value="ECO:0007669"/>
    <property type="project" value="TreeGrafter"/>
</dbReference>
<proteinExistence type="inferred from homology"/>
<accession>A0A3B0VLK9</accession>
<dbReference type="PROSITE" id="PS50968">
    <property type="entry name" value="BIOTINYL_LIPOYL"/>
    <property type="match status" value="1"/>
</dbReference>
<dbReference type="InterPro" id="IPR001078">
    <property type="entry name" value="2-oxoacid_DH_actylTfrase"/>
</dbReference>
<dbReference type="AlphaFoldDB" id="A0A3B0VLK9"/>
<protein>
    <submittedName>
        <fullName evidence="9">Dihydrolipoamide acyltransferase component of branched-chain alpha-keto acid dehydrogenase complex</fullName>
        <ecNumber evidence="9">2.3.1.168</ecNumber>
    </submittedName>
</protein>
<evidence type="ECO:0000256" key="5">
    <source>
        <dbReference type="ARBA" id="ARBA00023315"/>
    </source>
</evidence>
<dbReference type="Gene3D" id="2.40.50.100">
    <property type="match status" value="1"/>
</dbReference>
<evidence type="ECO:0000256" key="2">
    <source>
        <dbReference type="ARBA" id="ARBA00007317"/>
    </source>
</evidence>
<feature type="region of interest" description="Disordered" evidence="6">
    <location>
        <begin position="172"/>
        <end position="193"/>
    </location>
</feature>
<evidence type="ECO:0000256" key="6">
    <source>
        <dbReference type="SAM" id="MobiDB-lite"/>
    </source>
</evidence>
<comment type="similarity">
    <text evidence="2">Belongs to the 2-oxoacid dehydrogenase family.</text>
</comment>
<evidence type="ECO:0000313" key="9">
    <source>
        <dbReference type="EMBL" id="VAW39257.1"/>
    </source>
</evidence>
<comment type="cofactor">
    <cofactor evidence="1">
        <name>(R)-lipoate</name>
        <dbReference type="ChEBI" id="CHEBI:83088"/>
    </cofactor>
</comment>
<dbReference type="InterPro" id="IPR004167">
    <property type="entry name" value="PSBD"/>
</dbReference>
<dbReference type="PROSITE" id="PS51826">
    <property type="entry name" value="PSBD"/>
    <property type="match status" value="1"/>
</dbReference>
<feature type="compositionally biased region" description="Low complexity" evidence="6">
    <location>
        <begin position="102"/>
        <end position="119"/>
    </location>
</feature>
<dbReference type="Pfam" id="PF02817">
    <property type="entry name" value="E3_binding"/>
    <property type="match status" value="1"/>
</dbReference>
<dbReference type="InterPro" id="IPR023213">
    <property type="entry name" value="CAT-like_dom_sf"/>
</dbReference>
<dbReference type="Gene3D" id="4.10.320.10">
    <property type="entry name" value="E3-binding domain"/>
    <property type="match status" value="1"/>
</dbReference>
<feature type="non-terminal residue" evidence="9">
    <location>
        <position position="417"/>
    </location>
</feature>
<evidence type="ECO:0000259" key="7">
    <source>
        <dbReference type="PROSITE" id="PS50968"/>
    </source>
</evidence>
<dbReference type="GO" id="GO:0043754">
    <property type="term" value="F:dihydrolipoamide branched chain acyltransferase activity"/>
    <property type="evidence" value="ECO:0007669"/>
    <property type="project" value="UniProtKB-EC"/>
</dbReference>
<dbReference type="SUPFAM" id="SSF47005">
    <property type="entry name" value="Peripheral subunit-binding domain of 2-oxo acid dehydrogenase complex"/>
    <property type="match status" value="1"/>
</dbReference>
<dbReference type="GO" id="GO:0031405">
    <property type="term" value="F:lipoic acid binding"/>
    <property type="evidence" value="ECO:0007669"/>
    <property type="project" value="TreeGrafter"/>
</dbReference>
<dbReference type="EMBL" id="UOEU01000735">
    <property type="protein sequence ID" value="VAW39257.1"/>
    <property type="molecule type" value="Genomic_DNA"/>
</dbReference>
<keyword evidence="3 9" id="KW-0808">Transferase</keyword>
<dbReference type="Pfam" id="PF00364">
    <property type="entry name" value="Biotin_lipoyl"/>
    <property type="match status" value="1"/>
</dbReference>
<feature type="region of interest" description="Disordered" evidence="6">
    <location>
        <begin position="78"/>
        <end position="123"/>
    </location>
</feature>
<gene>
    <name evidence="9" type="ORF">MNBD_CHLOROFLEXI01-51</name>
</gene>
<keyword evidence="5 9" id="KW-0012">Acyltransferase</keyword>
<name>A0A3B0VLK9_9ZZZZ</name>
<dbReference type="SUPFAM" id="SSF52777">
    <property type="entry name" value="CoA-dependent acyltransferases"/>
    <property type="match status" value="1"/>
</dbReference>
<dbReference type="InterPro" id="IPR050743">
    <property type="entry name" value="2-oxoacid_DH_E2_comp"/>
</dbReference>
<sequence length="417" mass="44492">MVTKVIMPEMGEGVVEGTISRWLKQPGEAVDQYEPLLEIETDKVTTEATAEEAGTLLEILIPEGKTVDVGTVLAFIGKPGDKPPQNGDSPAAQPIAQAESVSTAKAMPATAAPAMPSATVTQRPQRYTGRISPVVGRIAAEHEVDLNLVTGTGKDGRITKKNILAYIEQRESHPVTPSPLHPVTPSPTPQPTAVPGEIVPLSKMRRAIAEHMVRSVQTSPHVTTVFEFDFTAVVRHRAAHKAQFGRDGANLTFTPYIVAATVAALKQHPMANSTWTDGGIQLKPQINIGMAAAIDDGLIVPVIKGADGMNLLGLARTINDLTARARNSQLKPADVQGGTFSITNHGTSGSLFATPIINQPQCGILGVGKIEKRVKVIDNGIAIRPLAYVSFTFDHRILDGKTADDFVSSIKDVIENW</sequence>
<organism evidence="9">
    <name type="scientific">hydrothermal vent metagenome</name>
    <dbReference type="NCBI Taxonomy" id="652676"/>
    <lineage>
        <taxon>unclassified sequences</taxon>
        <taxon>metagenomes</taxon>
        <taxon>ecological metagenomes</taxon>
    </lineage>
</organism>
<feature type="compositionally biased region" description="Pro residues" evidence="6">
    <location>
        <begin position="176"/>
        <end position="192"/>
    </location>
</feature>
<dbReference type="PANTHER" id="PTHR43178">
    <property type="entry name" value="DIHYDROLIPOAMIDE ACETYLTRANSFERASE COMPONENT OF PYRUVATE DEHYDROGENASE COMPLEX"/>
    <property type="match status" value="1"/>
</dbReference>
<evidence type="ECO:0000259" key="8">
    <source>
        <dbReference type="PROSITE" id="PS51826"/>
    </source>
</evidence>
<dbReference type="GO" id="GO:0016407">
    <property type="term" value="F:acetyltransferase activity"/>
    <property type="evidence" value="ECO:0007669"/>
    <property type="project" value="TreeGrafter"/>
</dbReference>
<dbReference type="EC" id="2.3.1.168" evidence="9"/>
<dbReference type="CDD" id="cd06849">
    <property type="entry name" value="lipoyl_domain"/>
    <property type="match status" value="1"/>
</dbReference>
<evidence type="ECO:0000256" key="1">
    <source>
        <dbReference type="ARBA" id="ARBA00001938"/>
    </source>
</evidence>
<dbReference type="InterPro" id="IPR011053">
    <property type="entry name" value="Single_hybrid_motif"/>
</dbReference>
<dbReference type="Gene3D" id="3.30.559.10">
    <property type="entry name" value="Chloramphenicol acetyltransferase-like domain"/>
    <property type="match status" value="1"/>
</dbReference>
<reference evidence="9" key="1">
    <citation type="submission" date="2018-06" db="EMBL/GenBank/DDBJ databases">
        <authorList>
            <person name="Zhirakovskaya E."/>
        </authorList>
    </citation>
    <scope>NUCLEOTIDE SEQUENCE</scope>
</reference>